<dbReference type="GO" id="GO:0016592">
    <property type="term" value="C:mediator complex"/>
    <property type="evidence" value="ECO:0007669"/>
    <property type="project" value="InterPro"/>
</dbReference>
<name>A0AAN6MPF0_9PEZI</name>
<gene>
    <name evidence="7" type="primary">MED9</name>
    <name evidence="9" type="ORF">C8A05DRAFT_42286</name>
</gene>
<protein>
    <recommendedName>
        <fullName evidence="7">Mediator of RNA polymerase II transcription subunit 9</fullName>
    </recommendedName>
    <alternativeName>
        <fullName evidence="7">Mediator complex subunit 9</fullName>
    </alternativeName>
</protein>
<keyword evidence="6 7" id="KW-0539">Nucleus</keyword>
<feature type="compositionally biased region" description="Polar residues" evidence="8">
    <location>
        <begin position="66"/>
        <end position="91"/>
    </location>
</feature>
<evidence type="ECO:0000256" key="4">
    <source>
        <dbReference type="ARBA" id="ARBA00023159"/>
    </source>
</evidence>
<comment type="caution">
    <text evidence="9">The sequence shown here is derived from an EMBL/GenBank/DDBJ whole genome shotgun (WGS) entry which is preliminary data.</text>
</comment>
<proteinExistence type="inferred from homology"/>
<dbReference type="GO" id="GO:0003712">
    <property type="term" value="F:transcription coregulator activity"/>
    <property type="evidence" value="ECO:0007669"/>
    <property type="project" value="InterPro"/>
</dbReference>
<keyword evidence="5 7" id="KW-0804">Transcription</keyword>
<evidence type="ECO:0000313" key="10">
    <source>
        <dbReference type="Proteomes" id="UP001303889"/>
    </source>
</evidence>
<dbReference type="Proteomes" id="UP001303889">
    <property type="component" value="Unassembled WGS sequence"/>
</dbReference>
<evidence type="ECO:0000256" key="2">
    <source>
        <dbReference type="ARBA" id="ARBA00008089"/>
    </source>
</evidence>
<feature type="compositionally biased region" description="Low complexity" evidence="8">
    <location>
        <begin position="38"/>
        <end position="59"/>
    </location>
</feature>
<evidence type="ECO:0000256" key="8">
    <source>
        <dbReference type="SAM" id="MobiDB-lite"/>
    </source>
</evidence>
<comment type="subcellular location">
    <subcellularLocation>
        <location evidence="1 7">Nucleus</location>
    </subcellularLocation>
</comment>
<dbReference type="Pfam" id="PF07544">
    <property type="entry name" value="Med9"/>
    <property type="match status" value="1"/>
</dbReference>
<comment type="function">
    <text evidence="7">Component of the Mediator complex, a coactivator involved in the regulated transcription of nearly all RNA polymerase II-dependent genes. Mediator functions as a bridge to convey information from gene-specific regulatory proteins to the basal RNA polymerase II transcription machinery. Mediator is recruited to promoters by direct interactions with regulatory proteins and serves as a scaffold for the assembly of a functional preinitiation complex with RNA polymerase II and the general transcription factors.</text>
</comment>
<organism evidence="9 10">
    <name type="scientific">Staphylotrichum tortipilum</name>
    <dbReference type="NCBI Taxonomy" id="2831512"/>
    <lineage>
        <taxon>Eukaryota</taxon>
        <taxon>Fungi</taxon>
        <taxon>Dikarya</taxon>
        <taxon>Ascomycota</taxon>
        <taxon>Pezizomycotina</taxon>
        <taxon>Sordariomycetes</taxon>
        <taxon>Sordariomycetidae</taxon>
        <taxon>Sordariales</taxon>
        <taxon>Chaetomiaceae</taxon>
        <taxon>Staphylotrichum</taxon>
    </lineage>
</organism>
<dbReference type="InterPro" id="IPR011425">
    <property type="entry name" value="Med9"/>
</dbReference>
<dbReference type="AlphaFoldDB" id="A0AAN6MPF0"/>
<sequence length="176" mass="18574">MSATHLPSGLSPDAVDALTELNAILTLLRNAHQQSLPTASQGATTANTQTTNGGVTGTTPLPIPSSAATPSNTNKLTTTAGATPADSTSIRSAKDLPAATDHLKHKLQRARAAMRGLADVQRSIGQQEAELRALEDRLRRQAGRLARTQEDGMRFVESEGARQRGEEEAALGRMVE</sequence>
<evidence type="ECO:0000256" key="5">
    <source>
        <dbReference type="ARBA" id="ARBA00023163"/>
    </source>
</evidence>
<reference evidence="9" key="2">
    <citation type="submission" date="2023-05" db="EMBL/GenBank/DDBJ databases">
        <authorList>
            <consortium name="Lawrence Berkeley National Laboratory"/>
            <person name="Steindorff A."/>
            <person name="Hensen N."/>
            <person name="Bonometti L."/>
            <person name="Westerberg I."/>
            <person name="Brannstrom I.O."/>
            <person name="Guillou S."/>
            <person name="Cros-Aarteil S."/>
            <person name="Calhoun S."/>
            <person name="Haridas S."/>
            <person name="Kuo A."/>
            <person name="Mondo S."/>
            <person name="Pangilinan J."/>
            <person name="Riley R."/>
            <person name="Labutti K."/>
            <person name="Andreopoulos B."/>
            <person name="Lipzen A."/>
            <person name="Chen C."/>
            <person name="Yanf M."/>
            <person name="Daum C."/>
            <person name="Ng V."/>
            <person name="Clum A."/>
            <person name="Ohm R."/>
            <person name="Martin F."/>
            <person name="Silar P."/>
            <person name="Natvig D."/>
            <person name="Lalanne C."/>
            <person name="Gautier V."/>
            <person name="Ament-Velasquez S.L."/>
            <person name="Kruys A."/>
            <person name="Hutchinson M.I."/>
            <person name="Powell A.J."/>
            <person name="Barry K."/>
            <person name="Miller A.N."/>
            <person name="Grigoriev I.V."/>
            <person name="Debuchy R."/>
            <person name="Gladieux P."/>
            <person name="Thoren M.H."/>
            <person name="Johannesson H."/>
        </authorList>
    </citation>
    <scope>NUCLEOTIDE SEQUENCE</scope>
    <source>
        <strain evidence="9">CBS 103.79</strain>
    </source>
</reference>
<feature type="region of interest" description="Disordered" evidence="8">
    <location>
        <begin position="144"/>
        <end position="176"/>
    </location>
</feature>
<keyword evidence="10" id="KW-1185">Reference proteome</keyword>
<keyword evidence="4 7" id="KW-0010">Activator</keyword>
<evidence type="ECO:0000256" key="3">
    <source>
        <dbReference type="ARBA" id="ARBA00023015"/>
    </source>
</evidence>
<evidence type="ECO:0000313" key="9">
    <source>
        <dbReference type="EMBL" id="KAK3904666.1"/>
    </source>
</evidence>
<evidence type="ECO:0000256" key="1">
    <source>
        <dbReference type="ARBA" id="ARBA00004123"/>
    </source>
</evidence>
<reference evidence="9" key="1">
    <citation type="journal article" date="2023" name="Mol. Phylogenet. Evol.">
        <title>Genome-scale phylogeny and comparative genomics of the fungal order Sordariales.</title>
        <authorList>
            <person name="Hensen N."/>
            <person name="Bonometti L."/>
            <person name="Westerberg I."/>
            <person name="Brannstrom I.O."/>
            <person name="Guillou S."/>
            <person name="Cros-Aarteil S."/>
            <person name="Calhoun S."/>
            <person name="Haridas S."/>
            <person name="Kuo A."/>
            <person name="Mondo S."/>
            <person name="Pangilinan J."/>
            <person name="Riley R."/>
            <person name="LaButti K."/>
            <person name="Andreopoulos B."/>
            <person name="Lipzen A."/>
            <person name="Chen C."/>
            <person name="Yan M."/>
            <person name="Daum C."/>
            <person name="Ng V."/>
            <person name="Clum A."/>
            <person name="Steindorff A."/>
            <person name="Ohm R.A."/>
            <person name="Martin F."/>
            <person name="Silar P."/>
            <person name="Natvig D.O."/>
            <person name="Lalanne C."/>
            <person name="Gautier V."/>
            <person name="Ament-Velasquez S.L."/>
            <person name="Kruys A."/>
            <person name="Hutchinson M.I."/>
            <person name="Powell A.J."/>
            <person name="Barry K."/>
            <person name="Miller A.N."/>
            <person name="Grigoriev I.V."/>
            <person name="Debuchy R."/>
            <person name="Gladieux P."/>
            <person name="Hiltunen Thoren M."/>
            <person name="Johannesson H."/>
        </authorList>
    </citation>
    <scope>NUCLEOTIDE SEQUENCE</scope>
    <source>
        <strain evidence="9">CBS 103.79</strain>
    </source>
</reference>
<accession>A0AAN6MPF0</accession>
<feature type="region of interest" description="Disordered" evidence="8">
    <location>
        <begin position="36"/>
        <end position="91"/>
    </location>
</feature>
<evidence type="ECO:0000256" key="7">
    <source>
        <dbReference type="RuleBase" id="RU364145"/>
    </source>
</evidence>
<evidence type="ECO:0000256" key="6">
    <source>
        <dbReference type="ARBA" id="ARBA00023242"/>
    </source>
</evidence>
<comment type="similarity">
    <text evidence="2 7">Belongs to the Mediator complex subunit 9 family.</text>
</comment>
<dbReference type="GO" id="GO:0006357">
    <property type="term" value="P:regulation of transcription by RNA polymerase II"/>
    <property type="evidence" value="ECO:0007669"/>
    <property type="project" value="InterPro"/>
</dbReference>
<feature type="compositionally biased region" description="Basic and acidic residues" evidence="8">
    <location>
        <begin position="147"/>
        <end position="167"/>
    </location>
</feature>
<dbReference type="EMBL" id="MU855388">
    <property type="protein sequence ID" value="KAK3904666.1"/>
    <property type="molecule type" value="Genomic_DNA"/>
</dbReference>
<keyword evidence="3 7" id="KW-0805">Transcription regulation</keyword>
<comment type="subunit">
    <text evidence="7">Component of the Mediator complex.</text>
</comment>